<comment type="caution">
    <text evidence="2">The sequence shown here is derived from an EMBL/GenBank/DDBJ whole genome shotgun (WGS) entry which is preliminary data.</text>
</comment>
<name>A0A511V7I8_9BACL</name>
<keyword evidence="3" id="KW-1185">Reference proteome</keyword>
<dbReference type="Proteomes" id="UP000321157">
    <property type="component" value="Unassembled WGS sequence"/>
</dbReference>
<dbReference type="AlphaFoldDB" id="A0A511V7I8"/>
<evidence type="ECO:0000313" key="2">
    <source>
        <dbReference type="EMBL" id="GEN34749.1"/>
    </source>
</evidence>
<dbReference type="RefSeq" id="WP_146810017.1">
    <property type="nucleotide sequence ID" value="NZ_BJXX01000097.1"/>
</dbReference>
<dbReference type="OrthoDB" id="2991239at2"/>
<organism evidence="2 3">
    <name type="scientific">Aneurinibacillus danicus</name>
    <dbReference type="NCBI Taxonomy" id="267746"/>
    <lineage>
        <taxon>Bacteria</taxon>
        <taxon>Bacillati</taxon>
        <taxon>Bacillota</taxon>
        <taxon>Bacilli</taxon>
        <taxon>Bacillales</taxon>
        <taxon>Paenibacillaceae</taxon>
        <taxon>Aneurinibacillus group</taxon>
        <taxon>Aneurinibacillus</taxon>
    </lineage>
</organism>
<gene>
    <name evidence="2" type="ORF">ADA01nite_22090</name>
</gene>
<dbReference type="EMBL" id="BJXX01000097">
    <property type="protein sequence ID" value="GEN34749.1"/>
    <property type="molecule type" value="Genomic_DNA"/>
</dbReference>
<feature type="transmembrane region" description="Helical" evidence="1">
    <location>
        <begin position="12"/>
        <end position="33"/>
    </location>
</feature>
<reference evidence="2 3" key="1">
    <citation type="submission" date="2019-07" db="EMBL/GenBank/DDBJ databases">
        <title>Whole genome shotgun sequence of Aneurinibacillus danicus NBRC 102444.</title>
        <authorList>
            <person name="Hosoyama A."/>
            <person name="Uohara A."/>
            <person name="Ohji S."/>
            <person name="Ichikawa N."/>
        </authorList>
    </citation>
    <scope>NUCLEOTIDE SEQUENCE [LARGE SCALE GENOMIC DNA]</scope>
    <source>
        <strain evidence="2 3">NBRC 102444</strain>
    </source>
</reference>
<sequence length="64" mass="7519">MESFLGIPTEGWKALSIWLAVIVFPWTYSLYMLRRIDKSGVARWGSRYPKRENKEGEKEKEVAL</sequence>
<evidence type="ECO:0000256" key="1">
    <source>
        <dbReference type="SAM" id="Phobius"/>
    </source>
</evidence>
<accession>A0A511V7I8</accession>
<protein>
    <submittedName>
        <fullName evidence="2">Uncharacterized protein</fullName>
    </submittedName>
</protein>
<proteinExistence type="predicted"/>
<keyword evidence="1" id="KW-1133">Transmembrane helix</keyword>
<evidence type="ECO:0000313" key="3">
    <source>
        <dbReference type="Proteomes" id="UP000321157"/>
    </source>
</evidence>
<keyword evidence="1" id="KW-0472">Membrane</keyword>
<keyword evidence="1" id="KW-0812">Transmembrane</keyword>